<dbReference type="Pfam" id="PF02230">
    <property type="entry name" value="Abhydrolase_2"/>
    <property type="match status" value="2"/>
</dbReference>
<dbReference type="AlphaFoldDB" id="A0AAN7C457"/>
<dbReference type="InterPro" id="IPR050565">
    <property type="entry name" value="LYPA1-2/EST-like"/>
</dbReference>
<feature type="domain" description="Phospholipase/carboxylesterase/thioesterase" evidence="3">
    <location>
        <begin position="202"/>
        <end position="291"/>
    </location>
</feature>
<dbReference type="Proteomes" id="UP001303760">
    <property type="component" value="Unassembled WGS sequence"/>
</dbReference>
<dbReference type="SUPFAM" id="SSF53474">
    <property type="entry name" value="alpha/beta-Hydrolases"/>
    <property type="match status" value="1"/>
</dbReference>
<sequence length="302" mass="33236">MGEDQNRGPTLPSSATFIVEPSTQHTHSFILLHGLGSNGEKFGKELIESGICSDGRRLPEIFPGARFIFPTSKRRRSSAFGRAMLTQWFDVASLDDPSHRSQKQVKGLQESSREIFDLVDQESAKVPRENIILGGISQGCAMGLVCLLAMDAPVGRFVGMSGWLPFTHEIDSIMGLDEHNDLFGTRDDDPFDKSPNSSEEEQKPVAKVLAHVRDLLSLDSTECPPTERSAITTPIFLGHGEADEKIRHSLGVSACRTLRSLGFQVTLRSYKDLGHWYKVPDEIDDIVAFIHHGGPLPAAEDS</sequence>
<evidence type="ECO:0000313" key="4">
    <source>
        <dbReference type="EMBL" id="KAK4235059.1"/>
    </source>
</evidence>
<protein>
    <submittedName>
        <fullName evidence="4">Alpha/Beta hydrolase protein</fullName>
    </submittedName>
</protein>
<feature type="domain" description="Phospholipase/carboxylesterase/thioesterase" evidence="3">
    <location>
        <begin position="16"/>
        <end position="171"/>
    </location>
</feature>
<dbReference type="EMBL" id="MU860301">
    <property type="protein sequence ID" value="KAK4235059.1"/>
    <property type="molecule type" value="Genomic_DNA"/>
</dbReference>
<dbReference type="PANTHER" id="PTHR10655">
    <property type="entry name" value="LYSOPHOSPHOLIPASE-RELATED"/>
    <property type="match status" value="1"/>
</dbReference>
<comment type="similarity">
    <text evidence="1">Belongs to the AB hydrolase superfamily. AB hydrolase 2 family.</text>
</comment>
<feature type="region of interest" description="Disordered" evidence="2">
    <location>
        <begin position="184"/>
        <end position="203"/>
    </location>
</feature>
<reference evidence="4" key="1">
    <citation type="journal article" date="2023" name="Mol. Phylogenet. Evol.">
        <title>Genome-scale phylogeny and comparative genomics of the fungal order Sordariales.</title>
        <authorList>
            <person name="Hensen N."/>
            <person name="Bonometti L."/>
            <person name="Westerberg I."/>
            <person name="Brannstrom I.O."/>
            <person name="Guillou S."/>
            <person name="Cros-Aarteil S."/>
            <person name="Calhoun S."/>
            <person name="Haridas S."/>
            <person name="Kuo A."/>
            <person name="Mondo S."/>
            <person name="Pangilinan J."/>
            <person name="Riley R."/>
            <person name="LaButti K."/>
            <person name="Andreopoulos B."/>
            <person name="Lipzen A."/>
            <person name="Chen C."/>
            <person name="Yan M."/>
            <person name="Daum C."/>
            <person name="Ng V."/>
            <person name="Clum A."/>
            <person name="Steindorff A."/>
            <person name="Ohm R.A."/>
            <person name="Martin F."/>
            <person name="Silar P."/>
            <person name="Natvig D.O."/>
            <person name="Lalanne C."/>
            <person name="Gautier V."/>
            <person name="Ament-Velasquez S.L."/>
            <person name="Kruys A."/>
            <person name="Hutchinson M.I."/>
            <person name="Powell A.J."/>
            <person name="Barry K."/>
            <person name="Miller A.N."/>
            <person name="Grigoriev I.V."/>
            <person name="Debuchy R."/>
            <person name="Gladieux P."/>
            <person name="Hiltunen Thoren M."/>
            <person name="Johannesson H."/>
        </authorList>
    </citation>
    <scope>NUCLEOTIDE SEQUENCE</scope>
    <source>
        <strain evidence="4">CBS 532.94</strain>
    </source>
</reference>
<dbReference type="GO" id="GO:0052689">
    <property type="term" value="F:carboxylic ester hydrolase activity"/>
    <property type="evidence" value="ECO:0007669"/>
    <property type="project" value="TreeGrafter"/>
</dbReference>
<dbReference type="InterPro" id="IPR003140">
    <property type="entry name" value="PLipase/COase/thioEstase"/>
</dbReference>
<reference evidence="4" key="2">
    <citation type="submission" date="2023-05" db="EMBL/GenBank/DDBJ databases">
        <authorList>
            <consortium name="Lawrence Berkeley National Laboratory"/>
            <person name="Steindorff A."/>
            <person name="Hensen N."/>
            <person name="Bonometti L."/>
            <person name="Westerberg I."/>
            <person name="Brannstrom I.O."/>
            <person name="Guillou S."/>
            <person name="Cros-Aarteil S."/>
            <person name="Calhoun S."/>
            <person name="Haridas S."/>
            <person name="Kuo A."/>
            <person name="Mondo S."/>
            <person name="Pangilinan J."/>
            <person name="Riley R."/>
            <person name="Labutti K."/>
            <person name="Andreopoulos B."/>
            <person name="Lipzen A."/>
            <person name="Chen C."/>
            <person name="Yanf M."/>
            <person name="Daum C."/>
            <person name="Ng V."/>
            <person name="Clum A."/>
            <person name="Ohm R."/>
            <person name="Martin F."/>
            <person name="Silar P."/>
            <person name="Natvig D."/>
            <person name="Lalanne C."/>
            <person name="Gautier V."/>
            <person name="Ament-Velasquez S.L."/>
            <person name="Kruys A."/>
            <person name="Hutchinson M.I."/>
            <person name="Powell A.J."/>
            <person name="Barry K."/>
            <person name="Miller A.N."/>
            <person name="Grigoriev I.V."/>
            <person name="Debuchy R."/>
            <person name="Gladieux P."/>
            <person name="Thoren M.H."/>
            <person name="Johannesson H."/>
        </authorList>
    </citation>
    <scope>NUCLEOTIDE SEQUENCE</scope>
    <source>
        <strain evidence="4">CBS 532.94</strain>
    </source>
</reference>
<dbReference type="GO" id="GO:0008474">
    <property type="term" value="F:palmitoyl-(protein) hydrolase activity"/>
    <property type="evidence" value="ECO:0007669"/>
    <property type="project" value="TreeGrafter"/>
</dbReference>
<keyword evidence="4" id="KW-0378">Hydrolase</keyword>
<accession>A0AAN7C457</accession>
<gene>
    <name evidence="4" type="ORF">C8A03DRAFT_46727</name>
</gene>
<organism evidence="4 5">
    <name type="scientific">Achaetomium macrosporum</name>
    <dbReference type="NCBI Taxonomy" id="79813"/>
    <lineage>
        <taxon>Eukaryota</taxon>
        <taxon>Fungi</taxon>
        <taxon>Dikarya</taxon>
        <taxon>Ascomycota</taxon>
        <taxon>Pezizomycotina</taxon>
        <taxon>Sordariomycetes</taxon>
        <taxon>Sordariomycetidae</taxon>
        <taxon>Sordariales</taxon>
        <taxon>Chaetomiaceae</taxon>
        <taxon>Achaetomium</taxon>
    </lineage>
</organism>
<evidence type="ECO:0000256" key="2">
    <source>
        <dbReference type="SAM" id="MobiDB-lite"/>
    </source>
</evidence>
<proteinExistence type="inferred from homology"/>
<evidence type="ECO:0000256" key="1">
    <source>
        <dbReference type="ARBA" id="ARBA00006499"/>
    </source>
</evidence>
<name>A0AAN7C457_9PEZI</name>
<dbReference type="GO" id="GO:0005737">
    <property type="term" value="C:cytoplasm"/>
    <property type="evidence" value="ECO:0007669"/>
    <property type="project" value="TreeGrafter"/>
</dbReference>
<dbReference type="InterPro" id="IPR029058">
    <property type="entry name" value="AB_hydrolase_fold"/>
</dbReference>
<dbReference type="Gene3D" id="3.40.50.1820">
    <property type="entry name" value="alpha/beta hydrolase"/>
    <property type="match status" value="1"/>
</dbReference>
<keyword evidence="5" id="KW-1185">Reference proteome</keyword>
<comment type="caution">
    <text evidence="4">The sequence shown here is derived from an EMBL/GenBank/DDBJ whole genome shotgun (WGS) entry which is preliminary data.</text>
</comment>
<dbReference type="PANTHER" id="PTHR10655:SF63">
    <property type="entry name" value="PHOSPHOLIPASE_CARBOXYLESTERASE_THIOESTERASE DOMAIN-CONTAINING PROTEIN"/>
    <property type="match status" value="1"/>
</dbReference>
<evidence type="ECO:0000259" key="3">
    <source>
        <dbReference type="Pfam" id="PF02230"/>
    </source>
</evidence>
<evidence type="ECO:0000313" key="5">
    <source>
        <dbReference type="Proteomes" id="UP001303760"/>
    </source>
</evidence>